<name>A0A248W127_9BURK</name>
<geneLocation type="plasmid" evidence="1 2">
    <name>pBN5</name>
</geneLocation>
<protein>
    <submittedName>
        <fullName evidence="1">Uncharacterized protein</fullName>
    </submittedName>
</protein>
<accession>A0A248W127</accession>
<reference evidence="1 2" key="1">
    <citation type="submission" date="2017-08" db="EMBL/GenBank/DDBJ databases">
        <title>Identification and genetic characteristics of simultaneous BTEX- and naphthalene-degrading Paraburkholderia sp. BN5 isolated from petroleum-contaminated soil.</title>
        <authorList>
            <person name="Lee Y."/>
            <person name="Jeon C.O."/>
        </authorList>
    </citation>
    <scope>NUCLEOTIDE SEQUENCE [LARGE SCALE GENOMIC DNA]</scope>
    <source>
        <strain evidence="1 2">BN5</strain>
        <plasmid evidence="1 2">pBN5</plasmid>
    </source>
</reference>
<proteinExistence type="predicted"/>
<dbReference type="OrthoDB" id="9103522at2"/>
<dbReference type="AlphaFoldDB" id="A0A248W127"/>
<organism evidence="1 2">
    <name type="scientific">Paraburkholderia aromaticivorans</name>
    <dbReference type="NCBI Taxonomy" id="2026199"/>
    <lineage>
        <taxon>Bacteria</taxon>
        <taxon>Pseudomonadati</taxon>
        <taxon>Pseudomonadota</taxon>
        <taxon>Betaproteobacteria</taxon>
        <taxon>Burkholderiales</taxon>
        <taxon>Burkholderiaceae</taxon>
        <taxon>Paraburkholderia</taxon>
    </lineage>
</organism>
<keyword evidence="1" id="KW-0614">Plasmid</keyword>
<evidence type="ECO:0000313" key="1">
    <source>
        <dbReference type="EMBL" id="ASW04412.1"/>
    </source>
</evidence>
<dbReference type="KEGG" id="parb:CJU94_40430"/>
<gene>
    <name evidence="1" type="ORF">CJU94_40430</name>
</gene>
<evidence type="ECO:0000313" key="2">
    <source>
        <dbReference type="Proteomes" id="UP000215158"/>
    </source>
</evidence>
<sequence>MVNTSVPSYSYEIEPRPSNLGGGWRLRLLEDGAEVGGGVFPADADADPQAGIDWWNGITEAERAHWLAKASSARPRDAWGAHLQQSAHDDALNEAMSWLEARGNQ</sequence>
<keyword evidence="2" id="KW-1185">Reference proteome</keyword>
<dbReference type="EMBL" id="CP022995">
    <property type="protein sequence ID" value="ASW04412.1"/>
    <property type="molecule type" value="Genomic_DNA"/>
</dbReference>
<dbReference type="Proteomes" id="UP000215158">
    <property type="component" value="Plasmid pBN5"/>
</dbReference>